<dbReference type="InterPro" id="IPR009056">
    <property type="entry name" value="Cyt_c-like_dom"/>
</dbReference>
<dbReference type="Pfam" id="PF00034">
    <property type="entry name" value="Cytochrom_C"/>
    <property type="match status" value="1"/>
</dbReference>
<keyword evidence="1 4" id="KW-0349">Heme</keyword>
<keyword evidence="5" id="KW-0732">Signal</keyword>
<feature type="chain" id="PRO_5045936404" evidence="5">
    <location>
        <begin position="23"/>
        <end position="166"/>
    </location>
</feature>
<dbReference type="EMBL" id="CP081078">
    <property type="protein sequence ID" value="UWQ57792.1"/>
    <property type="molecule type" value="Genomic_DNA"/>
</dbReference>
<evidence type="ECO:0000256" key="5">
    <source>
        <dbReference type="SAM" id="SignalP"/>
    </source>
</evidence>
<evidence type="ECO:0000256" key="4">
    <source>
        <dbReference type="PROSITE-ProRule" id="PRU00433"/>
    </source>
</evidence>
<dbReference type="RefSeq" id="WP_260001627.1">
    <property type="nucleotide sequence ID" value="NZ_CP081078.1"/>
</dbReference>
<gene>
    <name evidence="7" type="ORF">K3722_14955</name>
</gene>
<proteinExistence type="predicted"/>
<keyword evidence="2 4" id="KW-0479">Metal-binding</keyword>
<evidence type="ECO:0000256" key="1">
    <source>
        <dbReference type="ARBA" id="ARBA00022617"/>
    </source>
</evidence>
<dbReference type="Proteomes" id="UP001058184">
    <property type="component" value="Chromosome"/>
</dbReference>
<evidence type="ECO:0000259" key="6">
    <source>
        <dbReference type="PROSITE" id="PS51007"/>
    </source>
</evidence>
<evidence type="ECO:0000256" key="2">
    <source>
        <dbReference type="ARBA" id="ARBA00022723"/>
    </source>
</evidence>
<keyword evidence="3 4" id="KW-0408">Iron</keyword>
<accession>A0ABY5WU61</accession>
<reference evidence="7" key="1">
    <citation type="submission" date="2021-08" db="EMBL/GenBank/DDBJ databases">
        <authorList>
            <person name="Nwanade C."/>
            <person name="Wang M."/>
            <person name="Masoudi A."/>
            <person name="Yu Z."/>
            <person name="Liu J."/>
        </authorList>
    </citation>
    <scope>NUCLEOTIDE SEQUENCE</scope>
    <source>
        <strain evidence="7">S141</strain>
    </source>
</reference>
<evidence type="ECO:0000313" key="8">
    <source>
        <dbReference type="Proteomes" id="UP001058184"/>
    </source>
</evidence>
<dbReference type="InterPro" id="IPR036909">
    <property type="entry name" value="Cyt_c-like_dom_sf"/>
</dbReference>
<organism evidence="7 8">
    <name type="scientific">Leisingera caerulea</name>
    <name type="common">Phaeobacter caeruleus</name>
    <dbReference type="NCBI Taxonomy" id="506591"/>
    <lineage>
        <taxon>Bacteria</taxon>
        <taxon>Pseudomonadati</taxon>
        <taxon>Pseudomonadota</taxon>
        <taxon>Alphaproteobacteria</taxon>
        <taxon>Rhodobacterales</taxon>
        <taxon>Roseobacteraceae</taxon>
        <taxon>Leisingera</taxon>
    </lineage>
</organism>
<evidence type="ECO:0000313" key="7">
    <source>
        <dbReference type="EMBL" id="UWQ57792.1"/>
    </source>
</evidence>
<feature type="signal peptide" evidence="5">
    <location>
        <begin position="1"/>
        <end position="22"/>
    </location>
</feature>
<dbReference type="SUPFAM" id="SSF46626">
    <property type="entry name" value="Cytochrome c"/>
    <property type="match status" value="1"/>
</dbReference>
<keyword evidence="8" id="KW-1185">Reference proteome</keyword>
<protein>
    <submittedName>
        <fullName evidence="7">Cytochrome c</fullName>
    </submittedName>
</protein>
<dbReference type="PROSITE" id="PS51007">
    <property type="entry name" value="CYTC"/>
    <property type="match status" value="1"/>
</dbReference>
<name>A0ABY5WU61_LEICA</name>
<sequence length="166" mass="17923">MKTRSIAVLLYAAVAMAPPVLAGNGNEPALEVPAMLANGLMMPEMNAARGRELFAEKGCVVCHSVNRVGGTDASALDADTMKERMNPFEFAARMWRGATAMIALQEEELGGQIELTGQELADIIAFVHHAGEQKHFSQNAIPQHVRSMMHHQGEADHHADGADDDH</sequence>
<feature type="domain" description="Cytochrome c" evidence="6">
    <location>
        <begin position="45"/>
        <end position="131"/>
    </location>
</feature>
<dbReference type="Gene3D" id="1.10.760.10">
    <property type="entry name" value="Cytochrome c-like domain"/>
    <property type="match status" value="1"/>
</dbReference>
<evidence type="ECO:0000256" key="3">
    <source>
        <dbReference type="ARBA" id="ARBA00023004"/>
    </source>
</evidence>